<evidence type="ECO:0000313" key="2">
    <source>
        <dbReference type="EMBL" id="CAL5229842.1"/>
    </source>
</evidence>
<reference evidence="2 3" key="1">
    <citation type="submission" date="2024-06" db="EMBL/GenBank/DDBJ databases">
        <authorList>
            <person name="Kraege A."/>
            <person name="Thomma B."/>
        </authorList>
    </citation>
    <scope>NUCLEOTIDE SEQUENCE [LARGE SCALE GENOMIC DNA]</scope>
</reference>
<dbReference type="PANTHER" id="PTHR33594">
    <property type="entry name" value="SUPERFAMILY HYDROLASE, PUTATIVE (AFU_ORTHOLOGUE AFUA_1G03035)-RELATED"/>
    <property type="match status" value="1"/>
</dbReference>
<dbReference type="EMBL" id="CAXHTA020000021">
    <property type="protein sequence ID" value="CAL5229842.1"/>
    <property type="molecule type" value="Genomic_DNA"/>
</dbReference>
<dbReference type="SMART" id="SM00471">
    <property type="entry name" value="HDc"/>
    <property type="match status" value="1"/>
</dbReference>
<name>A0ABP1GCN3_9CHLO</name>
<dbReference type="SUPFAM" id="SSF109604">
    <property type="entry name" value="HD-domain/PDEase-like"/>
    <property type="match status" value="1"/>
</dbReference>
<accession>A0ABP1GCN3</accession>
<dbReference type="InterPro" id="IPR003607">
    <property type="entry name" value="HD/PDEase_dom"/>
</dbReference>
<comment type="caution">
    <text evidence="2">The sequence shown here is derived from an EMBL/GenBank/DDBJ whole genome shotgun (WGS) entry which is preliminary data.</text>
</comment>
<feature type="domain" description="HD/PDEase" evidence="1">
    <location>
        <begin position="27"/>
        <end position="147"/>
    </location>
</feature>
<dbReference type="InterPro" id="IPR006674">
    <property type="entry name" value="HD_domain"/>
</dbReference>
<dbReference type="Proteomes" id="UP001497392">
    <property type="component" value="Unassembled WGS sequence"/>
</dbReference>
<dbReference type="Gene3D" id="1.20.58.1910">
    <property type="match status" value="1"/>
</dbReference>
<dbReference type="Gene3D" id="1.10.472.50">
    <property type="entry name" value="HD-domain/PDEase-like"/>
    <property type="match status" value="1"/>
</dbReference>
<dbReference type="PANTHER" id="PTHR33594:SF1">
    <property type="entry name" value="HD_PDEASE DOMAIN-CONTAINING PROTEIN"/>
    <property type="match status" value="1"/>
</dbReference>
<gene>
    <name evidence="2" type="primary">g13251</name>
    <name evidence="2" type="ORF">VP750_LOCUS11748</name>
</gene>
<dbReference type="CDD" id="cd00077">
    <property type="entry name" value="HDc"/>
    <property type="match status" value="1"/>
</dbReference>
<organism evidence="2 3">
    <name type="scientific">Coccomyxa viridis</name>
    <dbReference type="NCBI Taxonomy" id="1274662"/>
    <lineage>
        <taxon>Eukaryota</taxon>
        <taxon>Viridiplantae</taxon>
        <taxon>Chlorophyta</taxon>
        <taxon>core chlorophytes</taxon>
        <taxon>Trebouxiophyceae</taxon>
        <taxon>Trebouxiophyceae incertae sedis</taxon>
        <taxon>Coccomyxaceae</taxon>
        <taxon>Coccomyxa</taxon>
    </lineage>
</organism>
<dbReference type="Pfam" id="PF01966">
    <property type="entry name" value="HD"/>
    <property type="match status" value="1"/>
</dbReference>
<keyword evidence="3" id="KW-1185">Reference proteome</keyword>
<evidence type="ECO:0000259" key="1">
    <source>
        <dbReference type="SMART" id="SM00471"/>
    </source>
</evidence>
<protein>
    <submittedName>
        <fullName evidence="2">G13251 protein</fullName>
    </submittedName>
</protein>
<evidence type="ECO:0000313" key="3">
    <source>
        <dbReference type="Proteomes" id="UP001497392"/>
    </source>
</evidence>
<sequence>MTSEQKGLDIQITEDFVKQELARLGPDASHDWWHVYRVRNLAKSLARQEGLTGKSVHLVEVAALLHDVQDWKYSHSENASRASVQAFLEAQGVSREQKDQILNIIAGVGFKDELGSKGKGETSPELACVQDADRLDAVGAIGIARCFTYGGYFKRVLHDPAVAPRSGLTKQQYTDKSVQQTTINHFHEKLLKLKDMMKTGAGRRMAEHRHDVMEQFLDEFHREWDAEA</sequence>
<proteinExistence type="predicted"/>